<dbReference type="InterPro" id="IPR000659">
    <property type="entry name" value="Pyridox_Oxase"/>
</dbReference>
<dbReference type="OrthoDB" id="9780392at2"/>
<comment type="cofactor">
    <cofactor evidence="5 7">
        <name>FMN</name>
        <dbReference type="ChEBI" id="CHEBI:58210"/>
    </cofactor>
    <text evidence="5 7">Binds 1 FMN per subunit.</text>
</comment>
<comment type="pathway">
    <text evidence="5">Cofactor metabolism; pyridoxal 5'-phosphate salvage; pyridoxal 5'-phosphate from pyridoxine 5'-phosphate: step 1/1.</text>
</comment>
<name>A0A1M5Z451_9GAMM</name>
<dbReference type="PANTHER" id="PTHR10851:SF0">
    <property type="entry name" value="PYRIDOXINE-5'-PHOSPHATE OXIDASE"/>
    <property type="match status" value="1"/>
</dbReference>
<comment type="catalytic activity">
    <reaction evidence="5">
        <text>pyridoxine 5'-phosphate + O2 = pyridoxal 5'-phosphate + H2O2</text>
        <dbReference type="Rhea" id="RHEA:15149"/>
        <dbReference type="ChEBI" id="CHEBI:15379"/>
        <dbReference type="ChEBI" id="CHEBI:16240"/>
        <dbReference type="ChEBI" id="CHEBI:58589"/>
        <dbReference type="ChEBI" id="CHEBI:597326"/>
        <dbReference type="EC" id="1.4.3.5"/>
    </reaction>
</comment>
<dbReference type="PROSITE" id="PS01064">
    <property type="entry name" value="PYRIDOX_OXIDASE"/>
    <property type="match status" value="1"/>
</dbReference>
<dbReference type="AlphaFoldDB" id="A0A1M5Z451"/>
<feature type="binding site" evidence="5 6">
    <location>
        <position position="123"/>
    </location>
    <ligand>
        <name>substrate</name>
    </ligand>
</feature>
<evidence type="ECO:0000259" key="9">
    <source>
        <dbReference type="Pfam" id="PF10590"/>
    </source>
</evidence>
<dbReference type="STRING" id="299255.SAMN02745129_4618"/>
<feature type="binding site" evidence="5 7">
    <location>
        <position position="83"/>
    </location>
    <ligand>
        <name>FMN</name>
        <dbReference type="ChEBI" id="CHEBI:58210"/>
    </ligand>
</feature>
<dbReference type="InterPro" id="IPR019740">
    <property type="entry name" value="Pyridox_Oxase_CS"/>
</dbReference>
<feature type="binding site" evidence="5 7">
    <location>
        <begin position="76"/>
        <end position="77"/>
    </location>
    <ligand>
        <name>FMN</name>
        <dbReference type="ChEBI" id="CHEBI:58210"/>
    </ligand>
</feature>
<dbReference type="InterPro" id="IPR011576">
    <property type="entry name" value="Pyridox_Oxase_N"/>
</dbReference>
<gene>
    <name evidence="5" type="primary">pdxH</name>
    <name evidence="10" type="ORF">SAMN02745129_4618</name>
</gene>
<keyword evidence="11" id="KW-1185">Reference proteome</keyword>
<dbReference type="EMBL" id="FQXG01000009">
    <property type="protein sequence ID" value="SHI19042.1"/>
    <property type="molecule type" value="Genomic_DNA"/>
</dbReference>
<evidence type="ECO:0000313" key="11">
    <source>
        <dbReference type="Proteomes" id="UP000184268"/>
    </source>
</evidence>
<dbReference type="InterPro" id="IPR019576">
    <property type="entry name" value="Pyridoxamine_oxidase_dimer_C"/>
</dbReference>
<dbReference type="Pfam" id="PF10590">
    <property type="entry name" value="PNP_phzG_C"/>
    <property type="match status" value="1"/>
</dbReference>
<dbReference type="Proteomes" id="UP000184268">
    <property type="component" value="Unassembled WGS sequence"/>
</dbReference>
<feature type="binding site" evidence="5 6">
    <location>
        <position position="127"/>
    </location>
    <ligand>
        <name>substrate</name>
    </ligand>
</feature>
<dbReference type="HAMAP" id="MF_01629">
    <property type="entry name" value="PdxH"/>
    <property type="match status" value="1"/>
</dbReference>
<evidence type="ECO:0000256" key="4">
    <source>
        <dbReference type="ARBA" id="ARBA00023002"/>
    </source>
</evidence>
<dbReference type="GO" id="GO:0004733">
    <property type="term" value="F:pyridoxamine phosphate oxidase activity"/>
    <property type="evidence" value="ECO:0007669"/>
    <property type="project" value="UniProtKB-UniRule"/>
</dbReference>
<keyword evidence="3 5" id="KW-0288">FMN</keyword>
<dbReference type="GO" id="GO:0010181">
    <property type="term" value="F:FMN binding"/>
    <property type="evidence" value="ECO:0007669"/>
    <property type="project" value="UniProtKB-UniRule"/>
</dbReference>
<evidence type="ECO:0000256" key="3">
    <source>
        <dbReference type="ARBA" id="ARBA00022643"/>
    </source>
</evidence>
<dbReference type="GO" id="GO:0008615">
    <property type="term" value="P:pyridoxine biosynthetic process"/>
    <property type="evidence" value="ECO:0007669"/>
    <property type="project" value="UniProtKB-UniRule"/>
</dbReference>
<evidence type="ECO:0000256" key="7">
    <source>
        <dbReference type="PIRSR" id="PIRSR000190-2"/>
    </source>
</evidence>
<keyword evidence="2 5" id="KW-0285">Flavoprotein</keyword>
<keyword evidence="4 5" id="KW-0560">Oxidoreductase</keyword>
<organism evidence="10 11">
    <name type="scientific">Ferrimonas marina</name>
    <dbReference type="NCBI Taxonomy" id="299255"/>
    <lineage>
        <taxon>Bacteria</taxon>
        <taxon>Pseudomonadati</taxon>
        <taxon>Pseudomonadota</taxon>
        <taxon>Gammaproteobacteria</taxon>
        <taxon>Alteromonadales</taxon>
        <taxon>Ferrimonadaceae</taxon>
        <taxon>Ferrimonas</taxon>
    </lineage>
</organism>
<evidence type="ECO:0000256" key="6">
    <source>
        <dbReference type="PIRSR" id="PIRSR000190-1"/>
    </source>
</evidence>
<feature type="binding site" evidence="6">
    <location>
        <begin position="8"/>
        <end position="11"/>
    </location>
    <ligand>
        <name>substrate</name>
    </ligand>
</feature>
<keyword evidence="5" id="KW-0664">Pyridoxine biosynthesis</keyword>
<evidence type="ECO:0000256" key="5">
    <source>
        <dbReference type="HAMAP-Rule" id="MF_01629"/>
    </source>
</evidence>
<comment type="pathway">
    <text evidence="5">Cofactor metabolism; pyridoxal 5'-phosphate salvage; pyridoxal 5'-phosphate from pyridoxamine 5'-phosphate: step 1/1.</text>
</comment>
<feature type="binding site" evidence="5 6">
    <location>
        <position position="66"/>
    </location>
    <ligand>
        <name>substrate</name>
    </ligand>
</feature>
<feature type="binding site" evidence="5 6">
    <location>
        <position position="131"/>
    </location>
    <ligand>
        <name>substrate</name>
    </ligand>
</feature>
<evidence type="ECO:0000259" key="8">
    <source>
        <dbReference type="Pfam" id="PF01243"/>
    </source>
</evidence>
<dbReference type="EC" id="1.4.3.5" evidence="5"/>
<feature type="binding site" evidence="5 7">
    <location>
        <position position="195"/>
    </location>
    <ligand>
        <name>FMN</name>
        <dbReference type="ChEBI" id="CHEBI:58210"/>
    </ligand>
</feature>
<feature type="domain" description="Pyridoxamine 5'-phosphate oxidase N-terminal" evidence="8">
    <location>
        <begin position="39"/>
        <end position="157"/>
    </location>
</feature>
<proteinExistence type="inferred from homology"/>
<evidence type="ECO:0000256" key="2">
    <source>
        <dbReference type="ARBA" id="ARBA00022630"/>
    </source>
</evidence>
<dbReference type="RefSeq" id="WP_067661863.1">
    <property type="nucleotide sequence ID" value="NZ_FQXG01000009.1"/>
</dbReference>
<dbReference type="NCBIfam" id="NF004231">
    <property type="entry name" value="PRK05679.1"/>
    <property type="match status" value="1"/>
</dbReference>
<feature type="binding site" evidence="5 6">
    <location>
        <begin position="191"/>
        <end position="193"/>
    </location>
    <ligand>
        <name>substrate</name>
    </ligand>
</feature>
<feature type="binding site" evidence="5 7">
    <location>
        <begin position="61"/>
        <end position="66"/>
    </location>
    <ligand>
        <name>FMN</name>
        <dbReference type="ChEBI" id="CHEBI:58210"/>
    </ligand>
</feature>
<feature type="binding site" evidence="5 7">
    <location>
        <position position="82"/>
    </location>
    <ligand>
        <name>FMN</name>
        <dbReference type="ChEBI" id="CHEBI:58210"/>
    </ligand>
</feature>
<dbReference type="Gene3D" id="2.30.110.10">
    <property type="entry name" value="Electron Transport, Fmn-binding Protein, Chain A"/>
    <property type="match status" value="1"/>
</dbReference>
<comment type="catalytic activity">
    <reaction evidence="5">
        <text>pyridoxamine 5'-phosphate + O2 + H2O = pyridoxal 5'-phosphate + H2O2 + NH4(+)</text>
        <dbReference type="Rhea" id="RHEA:15817"/>
        <dbReference type="ChEBI" id="CHEBI:15377"/>
        <dbReference type="ChEBI" id="CHEBI:15379"/>
        <dbReference type="ChEBI" id="CHEBI:16240"/>
        <dbReference type="ChEBI" id="CHEBI:28938"/>
        <dbReference type="ChEBI" id="CHEBI:58451"/>
        <dbReference type="ChEBI" id="CHEBI:597326"/>
        <dbReference type="EC" id="1.4.3.5"/>
    </reaction>
</comment>
<feature type="domain" description="Pyridoxine 5'-phosphate oxidase dimerisation C-terminal" evidence="9">
    <location>
        <begin position="172"/>
        <end position="212"/>
    </location>
</feature>
<evidence type="ECO:0000256" key="1">
    <source>
        <dbReference type="ARBA" id="ARBA00007301"/>
    </source>
</evidence>
<accession>A0A1M5Z451</accession>
<dbReference type="SUPFAM" id="SSF50475">
    <property type="entry name" value="FMN-binding split barrel"/>
    <property type="match status" value="1"/>
</dbReference>
<comment type="similarity">
    <text evidence="1 5">Belongs to the pyridoxamine 5'-phosphate oxidase family.</text>
</comment>
<comment type="subunit">
    <text evidence="5">Homodimer.</text>
</comment>
<dbReference type="PIRSF" id="PIRSF000190">
    <property type="entry name" value="Pyd_amn-ph_oxd"/>
    <property type="match status" value="1"/>
</dbReference>
<dbReference type="Pfam" id="PF01243">
    <property type="entry name" value="PNPOx_N"/>
    <property type="match status" value="1"/>
</dbReference>
<feature type="binding site" evidence="5 7">
    <location>
        <position position="185"/>
    </location>
    <ligand>
        <name>FMN</name>
        <dbReference type="ChEBI" id="CHEBI:58210"/>
    </ligand>
</feature>
<reference evidence="10 11" key="1">
    <citation type="submission" date="2016-11" db="EMBL/GenBank/DDBJ databases">
        <authorList>
            <person name="Jaros S."/>
            <person name="Januszkiewicz K."/>
            <person name="Wedrychowicz H."/>
        </authorList>
    </citation>
    <scope>NUCLEOTIDE SEQUENCE [LARGE SCALE GENOMIC DNA]</scope>
    <source>
        <strain evidence="10 11">DSM 16917</strain>
    </source>
</reference>
<dbReference type="InterPro" id="IPR012349">
    <property type="entry name" value="Split_barrel_FMN-bd"/>
</dbReference>
<comment type="function">
    <text evidence="5">Catalyzes the oxidation of either pyridoxine 5'-phosphate (PNP) or pyridoxamine 5'-phosphate (PMP) into pyridoxal 5'-phosphate (PLP).</text>
</comment>
<protein>
    <recommendedName>
        <fullName evidence="5">Pyridoxine/pyridoxamine 5'-phosphate oxidase</fullName>
        <ecNumber evidence="5">1.4.3.5</ecNumber>
    </recommendedName>
    <alternativeName>
        <fullName evidence="5">PNP/PMP oxidase</fullName>
        <shortName evidence="5">PNPOx</shortName>
    </alternativeName>
    <alternativeName>
        <fullName evidence="5">Pyridoxal 5'-phosphate synthase</fullName>
    </alternativeName>
</protein>
<sequence length="212" mass="24684">MRDLSDIRREYLQGGLRRNDLPDNPIQQFETWIDQAKGAELADPTAFSLGTVDERGCPFQRIVLLKQFDERGFVFYTNLGSRKAKQIEHNPLVSMLFPWHEFERQVHITGRAERLSTAEVMRYFVSRPRDSQIGAWASPQSSTLSARSVLEGSFMKMKEKFAKGEVPLPDFWGGYRIIPDTIEFWQGGSRRLHDRFLYQRQQDGWSIERLAP</sequence>
<dbReference type="PANTHER" id="PTHR10851">
    <property type="entry name" value="PYRIDOXINE-5-PHOSPHATE OXIDASE"/>
    <property type="match status" value="1"/>
</dbReference>
<feature type="binding site" evidence="5 7">
    <location>
        <begin position="140"/>
        <end position="141"/>
    </location>
    <ligand>
        <name>FMN</name>
        <dbReference type="ChEBI" id="CHEBI:58210"/>
    </ligand>
</feature>
<dbReference type="NCBIfam" id="TIGR00558">
    <property type="entry name" value="pdxH"/>
    <property type="match status" value="1"/>
</dbReference>
<evidence type="ECO:0000313" key="10">
    <source>
        <dbReference type="EMBL" id="SHI19042.1"/>
    </source>
</evidence>
<dbReference type="UniPathway" id="UPA01068">
    <property type="reaction ID" value="UER00304"/>
</dbReference>
<feature type="binding site" evidence="5 7">
    <location>
        <position position="105"/>
    </location>
    <ligand>
        <name>FMN</name>
        <dbReference type="ChEBI" id="CHEBI:58210"/>
    </ligand>
</feature>